<dbReference type="Gene3D" id="3.40.50.1820">
    <property type="entry name" value="alpha/beta hydrolase"/>
    <property type="match status" value="1"/>
</dbReference>
<keyword evidence="3" id="KW-1185">Reference proteome</keyword>
<protein>
    <submittedName>
        <fullName evidence="2">Alpha/beta hydrolase</fullName>
    </submittedName>
</protein>
<keyword evidence="2" id="KW-0378">Hydrolase</keyword>
<dbReference type="SUPFAM" id="SSF53474">
    <property type="entry name" value="alpha/beta-Hydrolases"/>
    <property type="match status" value="1"/>
</dbReference>
<evidence type="ECO:0000313" key="3">
    <source>
        <dbReference type="Proteomes" id="UP000281028"/>
    </source>
</evidence>
<organism evidence="2 3">
    <name type="scientific">Chitinophaga solisilvae</name>
    <dbReference type="NCBI Taxonomy" id="1233460"/>
    <lineage>
        <taxon>Bacteria</taxon>
        <taxon>Pseudomonadati</taxon>
        <taxon>Bacteroidota</taxon>
        <taxon>Chitinophagia</taxon>
        <taxon>Chitinophagales</taxon>
        <taxon>Chitinophagaceae</taxon>
        <taxon>Chitinophaga</taxon>
    </lineage>
</organism>
<feature type="domain" description="AB hydrolase-1" evidence="1">
    <location>
        <begin position="52"/>
        <end position="208"/>
    </location>
</feature>
<name>A0A3S1JE86_9BACT</name>
<evidence type="ECO:0000259" key="1">
    <source>
        <dbReference type="Pfam" id="PF12697"/>
    </source>
</evidence>
<dbReference type="InterPro" id="IPR029058">
    <property type="entry name" value="AB_hydrolase_fold"/>
</dbReference>
<comment type="caution">
    <text evidence="2">The sequence shown here is derived from an EMBL/GenBank/DDBJ whole genome shotgun (WGS) entry which is preliminary data.</text>
</comment>
<proteinExistence type="predicted"/>
<dbReference type="AlphaFoldDB" id="A0A3S1JE86"/>
<evidence type="ECO:0000313" key="2">
    <source>
        <dbReference type="EMBL" id="NSL87975.1"/>
    </source>
</evidence>
<dbReference type="Proteomes" id="UP000281028">
    <property type="component" value="Unassembled WGS sequence"/>
</dbReference>
<sequence>MSAHLYLISGLGADERMFQRLQYPPGYQVHFLPWIKPQENEPVSSYAARMAQSISADGPVVLMGLSFGGIMSLEIARQIPVHKTILISSIKHSTEKPFYYNWARKLHLHQLPDQLLYQRRGMIVKKFMSVETEEEAQLLTEYLSDRDFHDLRWAINTVLHWENEAVPADVVHIHGGKDHTFPIRFVKPTHVIPDGGHFMILNRAEKINAILQEVLG</sequence>
<dbReference type="EMBL" id="RIAR02000001">
    <property type="protein sequence ID" value="NSL87975.1"/>
    <property type="molecule type" value="Genomic_DNA"/>
</dbReference>
<gene>
    <name evidence="2" type="ORF">ECE50_014095</name>
</gene>
<dbReference type="GO" id="GO:0016787">
    <property type="term" value="F:hydrolase activity"/>
    <property type="evidence" value="ECO:0007669"/>
    <property type="project" value="UniProtKB-KW"/>
</dbReference>
<dbReference type="OrthoDB" id="659408at2"/>
<accession>A0A3S1JE86</accession>
<dbReference type="Pfam" id="PF12697">
    <property type="entry name" value="Abhydrolase_6"/>
    <property type="match status" value="1"/>
</dbReference>
<dbReference type="InterPro" id="IPR000073">
    <property type="entry name" value="AB_hydrolase_1"/>
</dbReference>
<reference evidence="2" key="1">
    <citation type="submission" date="2020-05" db="EMBL/GenBank/DDBJ databases">
        <title>Chitinophaga laudate sp. nov., isolated from a tropical peat swamp.</title>
        <authorList>
            <person name="Goh C.B.S."/>
            <person name="Lee M.S."/>
            <person name="Parimannan S."/>
            <person name="Pasbakhsh P."/>
            <person name="Yule C.M."/>
            <person name="Rajandas H."/>
            <person name="Loke S."/>
            <person name="Croft L."/>
            <person name="Tan J.B.L."/>
        </authorList>
    </citation>
    <scope>NUCLEOTIDE SEQUENCE</scope>
    <source>
        <strain evidence="2">Mgbs1</strain>
    </source>
</reference>